<dbReference type="RefSeq" id="WP_089181815.1">
    <property type="nucleotide sequence ID" value="NZ_CP043427.1"/>
</dbReference>
<dbReference type="STRING" id="32024.GCA_000788295_01716"/>
<dbReference type="OrthoDB" id="5324824at2"/>
<gene>
    <name evidence="1" type="ORF">NCTC12475_01250</name>
</gene>
<sequence>MQNKKTFWPYGIALSLCAIIIACIITIIIGTKNPVHMDNFYFEKYQNVENNFFDIQQKDKKFKSEFDFELKNLNLRTYKNPNTNQTFEVLDIKTNKENLLSFKLTPKSNKSINDITIEALLTKPDTNDFNKKLDIATKEDGFDISINPDKIGRWQLMLKLTSSKDSISFYKYELYAN</sequence>
<dbReference type="AlphaFoldDB" id="A0A381DK43"/>
<reference evidence="1 2" key="1">
    <citation type="submission" date="2018-06" db="EMBL/GenBank/DDBJ databases">
        <authorList>
            <consortium name="Pathogen Informatics"/>
            <person name="Doyle S."/>
        </authorList>
    </citation>
    <scope>NUCLEOTIDE SEQUENCE [LARGE SCALE GENOMIC DNA]</scope>
    <source>
        <strain evidence="1 2">NCTC12475</strain>
    </source>
</reference>
<dbReference type="PROSITE" id="PS51257">
    <property type="entry name" value="PROKAR_LIPOPROTEIN"/>
    <property type="match status" value="1"/>
</dbReference>
<proteinExistence type="predicted"/>
<dbReference type="GeneID" id="93089905"/>
<dbReference type="Proteomes" id="UP000254920">
    <property type="component" value="Unassembled WGS sequence"/>
</dbReference>
<protein>
    <submittedName>
        <fullName evidence="1">Putative lipoprotein</fullName>
    </submittedName>
</protein>
<keyword evidence="1" id="KW-0449">Lipoprotein</keyword>
<organism evidence="1 2">
    <name type="scientific">Campylobacter sputorum subsp. sputorum</name>
    <dbReference type="NCBI Taxonomy" id="32024"/>
    <lineage>
        <taxon>Bacteria</taxon>
        <taxon>Pseudomonadati</taxon>
        <taxon>Campylobacterota</taxon>
        <taxon>Epsilonproteobacteria</taxon>
        <taxon>Campylobacterales</taxon>
        <taxon>Campylobacteraceae</taxon>
        <taxon>Campylobacter</taxon>
    </lineage>
</organism>
<evidence type="ECO:0000313" key="1">
    <source>
        <dbReference type="EMBL" id="SUX11036.1"/>
    </source>
</evidence>
<evidence type="ECO:0000313" key="2">
    <source>
        <dbReference type="Proteomes" id="UP000254920"/>
    </source>
</evidence>
<accession>A0A381DK43</accession>
<name>A0A381DK43_9BACT</name>
<keyword evidence="2" id="KW-1185">Reference proteome</keyword>
<dbReference type="EMBL" id="UFVD01000001">
    <property type="protein sequence ID" value="SUX11036.1"/>
    <property type="molecule type" value="Genomic_DNA"/>
</dbReference>